<dbReference type="InterPro" id="IPR003697">
    <property type="entry name" value="Maf-like"/>
</dbReference>
<comment type="cofactor">
    <cofactor evidence="1">
        <name>a divalent metal cation</name>
        <dbReference type="ChEBI" id="CHEBI:60240"/>
    </cofactor>
</comment>
<protein>
    <submittedName>
        <fullName evidence="5">Septum formation inhibitor Maf</fullName>
    </submittedName>
</protein>
<keyword evidence="2" id="KW-0963">Cytoplasm</keyword>
<evidence type="ECO:0000256" key="2">
    <source>
        <dbReference type="ARBA" id="ARBA00022490"/>
    </source>
</evidence>
<dbReference type="GO" id="GO:0047429">
    <property type="term" value="F:nucleoside triphosphate diphosphatase activity"/>
    <property type="evidence" value="ECO:0007669"/>
    <property type="project" value="InterPro"/>
</dbReference>
<gene>
    <name evidence="5" type="ORF">G4V63_15360</name>
</gene>
<sequence length="117" mass="12380">MTVWRERQPLILASQSAVRKSLLANAGIAVETIPADIDERAIQDESGLKNPGEIAALLAGVKAKFISLRHPGRYVVGADQTLALGERLFSKPANRAAASAQIATLSGQTHELHSAVS</sequence>
<keyword evidence="4" id="KW-0546">Nucleotide metabolism</keyword>
<proteinExistence type="predicted"/>
<comment type="caution">
    <text evidence="5">The sequence shown here is derived from an EMBL/GenBank/DDBJ whole genome shotgun (WGS) entry which is preliminary data.</text>
</comment>
<keyword evidence="3" id="KW-0378">Hydrolase</keyword>
<dbReference type="SUPFAM" id="SSF52972">
    <property type="entry name" value="ITPase-like"/>
    <property type="match status" value="1"/>
</dbReference>
<dbReference type="Pfam" id="PF02545">
    <property type="entry name" value="Maf"/>
    <property type="match status" value="1"/>
</dbReference>
<dbReference type="EMBL" id="JAAMRR010000784">
    <property type="protein sequence ID" value="NGX96536.1"/>
    <property type="molecule type" value="Genomic_DNA"/>
</dbReference>
<reference evidence="5" key="1">
    <citation type="submission" date="2020-02" db="EMBL/GenBank/DDBJ databases">
        <title>Draft genome sequence of Candidatus Afipia apatlaquensis IBT-C3, a potential strain for decolorization of textile dyes.</title>
        <authorList>
            <person name="Sanchez-Reyes A."/>
            <person name="Breton-Deval L."/>
            <person name="Mangelson H."/>
            <person name="Sanchez-Flores A."/>
        </authorList>
    </citation>
    <scope>NUCLEOTIDE SEQUENCE [LARGE SCALE GENOMIC DNA]</scope>
    <source>
        <strain evidence="5">IBT-C3</strain>
    </source>
</reference>
<keyword evidence="6" id="KW-1185">Reference proteome</keyword>
<evidence type="ECO:0000313" key="5">
    <source>
        <dbReference type="EMBL" id="NGX96536.1"/>
    </source>
</evidence>
<dbReference type="GO" id="GO:0009117">
    <property type="term" value="P:nucleotide metabolic process"/>
    <property type="evidence" value="ECO:0007669"/>
    <property type="project" value="UniProtKB-KW"/>
</dbReference>
<accession>A0A7C9RJX5</accession>
<dbReference type="PANTHER" id="PTHR43213">
    <property type="entry name" value="BIFUNCTIONAL DTTP/UTP PYROPHOSPHATASE/METHYLTRANSFERASE PROTEIN-RELATED"/>
    <property type="match status" value="1"/>
</dbReference>
<organism evidence="5 6">
    <name type="scientific">Candidatus Afipia apatlaquensis</name>
    <dbReference type="NCBI Taxonomy" id="2712852"/>
    <lineage>
        <taxon>Bacteria</taxon>
        <taxon>Pseudomonadati</taxon>
        <taxon>Pseudomonadota</taxon>
        <taxon>Alphaproteobacteria</taxon>
        <taxon>Hyphomicrobiales</taxon>
        <taxon>Nitrobacteraceae</taxon>
        <taxon>Afipia</taxon>
    </lineage>
</organism>
<dbReference type="Gene3D" id="3.90.950.10">
    <property type="match status" value="1"/>
</dbReference>
<feature type="non-terminal residue" evidence="5">
    <location>
        <position position="117"/>
    </location>
</feature>
<dbReference type="Proteomes" id="UP000480266">
    <property type="component" value="Unassembled WGS sequence"/>
</dbReference>
<dbReference type="PANTHER" id="PTHR43213:SF5">
    <property type="entry name" value="BIFUNCTIONAL DTTP_UTP PYROPHOSPHATASE_METHYLTRANSFERASE PROTEIN-RELATED"/>
    <property type="match status" value="1"/>
</dbReference>
<evidence type="ECO:0000256" key="4">
    <source>
        <dbReference type="ARBA" id="ARBA00023080"/>
    </source>
</evidence>
<evidence type="ECO:0000313" key="6">
    <source>
        <dbReference type="Proteomes" id="UP000480266"/>
    </source>
</evidence>
<name>A0A7C9RJX5_9BRAD</name>
<dbReference type="InterPro" id="IPR029001">
    <property type="entry name" value="ITPase-like_fam"/>
</dbReference>
<evidence type="ECO:0000256" key="1">
    <source>
        <dbReference type="ARBA" id="ARBA00001968"/>
    </source>
</evidence>
<dbReference type="AlphaFoldDB" id="A0A7C9RJX5"/>
<evidence type="ECO:0000256" key="3">
    <source>
        <dbReference type="ARBA" id="ARBA00022801"/>
    </source>
</evidence>